<dbReference type="Pfam" id="PF07690">
    <property type="entry name" value="MFS_1"/>
    <property type="match status" value="1"/>
</dbReference>
<dbReference type="PANTHER" id="PTHR42718:SF9">
    <property type="entry name" value="MAJOR FACILITATOR SUPERFAMILY MULTIDRUG TRANSPORTER MFSC"/>
    <property type="match status" value="1"/>
</dbReference>
<comment type="subcellular location">
    <subcellularLocation>
        <location evidence="1">Membrane</location>
        <topology evidence="1">Multi-pass membrane protein</topology>
    </subcellularLocation>
</comment>
<name>A0A840AAJ0_9PROT</name>
<keyword evidence="5 6" id="KW-0472">Membrane</keyword>
<feature type="transmembrane region" description="Helical" evidence="6">
    <location>
        <begin position="16"/>
        <end position="39"/>
    </location>
</feature>
<feature type="transmembrane region" description="Helical" evidence="6">
    <location>
        <begin position="108"/>
        <end position="129"/>
    </location>
</feature>
<evidence type="ECO:0000256" key="6">
    <source>
        <dbReference type="SAM" id="Phobius"/>
    </source>
</evidence>
<dbReference type="AlphaFoldDB" id="A0A840AAJ0"/>
<dbReference type="GO" id="GO:0016020">
    <property type="term" value="C:membrane"/>
    <property type="evidence" value="ECO:0007669"/>
    <property type="project" value="UniProtKB-SubCell"/>
</dbReference>
<evidence type="ECO:0000256" key="3">
    <source>
        <dbReference type="ARBA" id="ARBA00022692"/>
    </source>
</evidence>
<evidence type="ECO:0000256" key="1">
    <source>
        <dbReference type="ARBA" id="ARBA00004141"/>
    </source>
</evidence>
<dbReference type="CDD" id="cd17321">
    <property type="entry name" value="MFS_MMR_MDR_like"/>
    <property type="match status" value="1"/>
</dbReference>
<feature type="transmembrane region" description="Helical" evidence="6">
    <location>
        <begin position="354"/>
        <end position="371"/>
    </location>
</feature>
<feature type="transmembrane region" description="Helical" evidence="6">
    <location>
        <begin position="330"/>
        <end position="348"/>
    </location>
</feature>
<dbReference type="EMBL" id="JACIDJ010000001">
    <property type="protein sequence ID" value="MBB3897533.1"/>
    <property type="molecule type" value="Genomic_DNA"/>
</dbReference>
<dbReference type="PROSITE" id="PS50850">
    <property type="entry name" value="MFS"/>
    <property type="match status" value="1"/>
</dbReference>
<protein>
    <submittedName>
        <fullName evidence="8">DHA2 family multidrug resistance protein-like MFS transporter</fullName>
    </submittedName>
</protein>
<reference evidence="8 9" key="1">
    <citation type="submission" date="2020-08" db="EMBL/GenBank/DDBJ databases">
        <title>Genomic Encyclopedia of Type Strains, Phase IV (KMG-IV): sequencing the most valuable type-strain genomes for metagenomic binning, comparative biology and taxonomic classification.</title>
        <authorList>
            <person name="Goeker M."/>
        </authorList>
    </citation>
    <scope>NUCLEOTIDE SEQUENCE [LARGE SCALE GENOMIC DNA]</scope>
    <source>
        <strain evidence="8 9">DSM 19979</strain>
    </source>
</reference>
<dbReference type="GO" id="GO:0022857">
    <property type="term" value="F:transmembrane transporter activity"/>
    <property type="evidence" value="ECO:0007669"/>
    <property type="project" value="InterPro"/>
</dbReference>
<evidence type="ECO:0000256" key="5">
    <source>
        <dbReference type="ARBA" id="ARBA00023136"/>
    </source>
</evidence>
<evidence type="ECO:0000259" key="7">
    <source>
        <dbReference type="PROSITE" id="PS50850"/>
    </source>
</evidence>
<feature type="transmembrane region" description="Helical" evidence="6">
    <location>
        <begin position="141"/>
        <end position="167"/>
    </location>
</feature>
<feature type="domain" description="Major facilitator superfamily (MFS) profile" evidence="7">
    <location>
        <begin position="17"/>
        <end position="443"/>
    </location>
</feature>
<keyword evidence="3 6" id="KW-0812">Transmembrane</keyword>
<dbReference type="Gene3D" id="1.20.1250.20">
    <property type="entry name" value="MFS general substrate transporter like domains"/>
    <property type="match status" value="1"/>
</dbReference>
<keyword evidence="9" id="KW-1185">Reference proteome</keyword>
<sequence>MSGSDADGLPPGRRGLASACIAAGITVTVLDAAMLNIALPSAAADLGLTPAEAVWIVNAYQITVVGTLIPMAALGEIFGFRRVWAWGLLVFSLAAMVCSVAPSFEALLAARMVQGLGSAAVMSLTAGLVRHTYPAAQLGRAIGVNSMTVGLASAAGPSLGAAVLAVAPWPAVFIAHVPLGVAALILGLKFVPRVPGRRRPFDITAAGLNVAAFGLVFLGMDLLLHAPWVAVPALLGGMLCAAALVRLEMARPVPLLPLDLLRIRVVRFAVSASVLMFAAHMLLVISLPFHLSAAGFSPVQIGLIITPYPLAVGLLGPIAGRWADQANSPLTCVLGGVFLATALVILAVVPPTMVWAVCGALLLAGIGFAGFQSPNNRAMLSAAPRARAGSAGGMQATARVLGQSTGAVTAAACFTLAGPWLGFLCGVGFALASSTLSLVRGRG</sequence>
<evidence type="ECO:0000256" key="2">
    <source>
        <dbReference type="ARBA" id="ARBA00022448"/>
    </source>
</evidence>
<proteinExistence type="predicted"/>
<dbReference type="InterPro" id="IPR036259">
    <property type="entry name" value="MFS_trans_sf"/>
</dbReference>
<dbReference type="SUPFAM" id="SSF103473">
    <property type="entry name" value="MFS general substrate transporter"/>
    <property type="match status" value="1"/>
</dbReference>
<feature type="transmembrane region" description="Helical" evidence="6">
    <location>
        <begin position="59"/>
        <end position="78"/>
    </location>
</feature>
<feature type="transmembrane region" description="Helical" evidence="6">
    <location>
        <begin position="299"/>
        <end position="318"/>
    </location>
</feature>
<feature type="transmembrane region" description="Helical" evidence="6">
    <location>
        <begin position="173"/>
        <end position="191"/>
    </location>
</feature>
<feature type="transmembrane region" description="Helical" evidence="6">
    <location>
        <begin position="83"/>
        <end position="102"/>
    </location>
</feature>
<dbReference type="Proteomes" id="UP000553193">
    <property type="component" value="Unassembled WGS sequence"/>
</dbReference>
<evidence type="ECO:0000313" key="8">
    <source>
        <dbReference type="EMBL" id="MBB3897533.1"/>
    </source>
</evidence>
<keyword evidence="4 6" id="KW-1133">Transmembrane helix</keyword>
<dbReference type="InterPro" id="IPR020846">
    <property type="entry name" value="MFS_dom"/>
</dbReference>
<feature type="transmembrane region" description="Helical" evidence="6">
    <location>
        <begin position="226"/>
        <end position="245"/>
    </location>
</feature>
<feature type="transmembrane region" description="Helical" evidence="6">
    <location>
        <begin position="203"/>
        <end position="220"/>
    </location>
</feature>
<evidence type="ECO:0000313" key="9">
    <source>
        <dbReference type="Proteomes" id="UP000553193"/>
    </source>
</evidence>
<accession>A0A840AAJ0</accession>
<gene>
    <name evidence="8" type="ORF">GGQ83_000959</name>
</gene>
<evidence type="ECO:0000256" key="4">
    <source>
        <dbReference type="ARBA" id="ARBA00022989"/>
    </source>
</evidence>
<keyword evidence="2" id="KW-0813">Transport</keyword>
<organism evidence="8 9">
    <name type="scientific">Roseococcus suduntuyensis</name>
    <dbReference type="NCBI Taxonomy" id="455361"/>
    <lineage>
        <taxon>Bacteria</taxon>
        <taxon>Pseudomonadati</taxon>
        <taxon>Pseudomonadota</taxon>
        <taxon>Alphaproteobacteria</taxon>
        <taxon>Acetobacterales</taxon>
        <taxon>Roseomonadaceae</taxon>
        <taxon>Roseococcus</taxon>
    </lineage>
</organism>
<dbReference type="PRINTS" id="PR01036">
    <property type="entry name" value="TCRTETB"/>
</dbReference>
<dbReference type="PANTHER" id="PTHR42718">
    <property type="entry name" value="MAJOR FACILITATOR SUPERFAMILY MULTIDRUG TRANSPORTER MFSC"/>
    <property type="match status" value="1"/>
</dbReference>
<comment type="caution">
    <text evidence="8">The sequence shown here is derived from an EMBL/GenBank/DDBJ whole genome shotgun (WGS) entry which is preliminary data.</text>
</comment>
<dbReference type="RefSeq" id="WP_184382451.1">
    <property type="nucleotide sequence ID" value="NZ_JACIDJ010000001.1"/>
</dbReference>
<feature type="transmembrane region" description="Helical" evidence="6">
    <location>
        <begin position="265"/>
        <end position="287"/>
    </location>
</feature>
<dbReference type="InterPro" id="IPR011701">
    <property type="entry name" value="MFS"/>
</dbReference>
<dbReference type="Gene3D" id="1.20.1720.10">
    <property type="entry name" value="Multidrug resistance protein D"/>
    <property type="match status" value="1"/>
</dbReference>